<dbReference type="AlphaFoldDB" id="A0AAD9GBG3"/>
<feature type="transmembrane region" description="Helical" evidence="1">
    <location>
        <begin position="771"/>
        <end position="796"/>
    </location>
</feature>
<accession>A0AAD9GBG3</accession>
<name>A0AAD9GBG3_BABDI</name>
<sequence length="840" mass="92966">MFFDKGGKDVCSKCKSGGSSGKCPGSTLQSPSNNCCNGTDGCKSGDCCLGCQDCDAIKFRKALEDLKLSSPCGQDLYRVLDAFIQYCREVLGPKANSTVKNAVTVAKKICTPNCKSTGGSCQCPSTSSPCKGCQHILQDPQLKVILAGGYSSSYSSSASLLSSDNNQNAAKIFLGFLPALYFGLKIIYVRSKDSLTWPDWHDISMDSYGNPSSGLAKFLQALGYDLDPLKTKKGFDIFPILGILYGSDKIFENLYNFVSKEYFSIHLSSLSPSTSPVSPSDSKSPPTTVRSMLLWLYGLRFTSGFHDLVLYCRTLSLPLDNAFHPDAVCYYLHVSCFLLPVSFISTVQHSQSHVGDFFFDADAEILKFHYPSDPSDLLDMLFEYLRKVFPALKFLSLQCNLNKDQAGWNICGFGRQCAQKVLQGSLSTPAPAPSGSVCCAASGPHGILCTSVPGHYNVHEHCIKQGVECRGLDVQCPDTTEDATQKHPSKDAHTNGKCTAAGPCPHPLLMFLIDGSDSQSKPQASSYSLFKLPKDSSVPPMGFSKENLPTPGRHGKDLYAVLKVFCDDGFYPLTRLLKFLTRVSRTPPETLGELYAFFMRFTESSLLKDFADYASEEPGRYSGDSLTNAMKDLYGSHSGSHSDLKSLYDCSTSTCGKYLYPLTYNAYHGFIEGFLGTYLSWICHLGPKFYSDFKDFQDKAQGKFSSSSCCTSCNNIVKCPCAHPFLYSYGFTFWSPNSLNSGKKCSDFITQLGLVVNGHLFKNLLRVIDEFIWHIRLPFIYAFLYIWILVISYFYYVQFYKLDLLHIDSHLHLPRSFKILPSTLFSDASSKLKDLSYFTL</sequence>
<reference evidence="2" key="2">
    <citation type="submission" date="2021-05" db="EMBL/GenBank/DDBJ databases">
        <authorList>
            <person name="Pain A."/>
        </authorList>
    </citation>
    <scope>NUCLEOTIDE SEQUENCE</scope>
    <source>
        <strain evidence="2">1802A</strain>
    </source>
</reference>
<keyword evidence="1" id="KW-1133">Transmembrane helix</keyword>
<dbReference type="Proteomes" id="UP001195914">
    <property type="component" value="Unassembled WGS sequence"/>
</dbReference>
<keyword evidence="1" id="KW-0812">Transmembrane</keyword>
<comment type="caution">
    <text evidence="2">The sequence shown here is derived from an EMBL/GenBank/DDBJ whole genome shotgun (WGS) entry which is preliminary data.</text>
</comment>
<gene>
    <name evidence="2" type="ORF">X943_001659</name>
</gene>
<keyword evidence="3" id="KW-1185">Reference proteome</keyword>
<reference evidence="2" key="1">
    <citation type="journal article" date="2014" name="Nucleic Acids Res.">
        <title>The evolutionary dynamics of variant antigen genes in Babesia reveal a history of genomic innovation underlying host-parasite interaction.</title>
        <authorList>
            <person name="Jackson A.P."/>
            <person name="Otto T.D."/>
            <person name="Darby A."/>
            <person name="Ramaprasad A."/>
            <person name="Xia D."/>
            <person name="Echaide I.E."/>
            <person name="Farber M."/>
            <person name="Gahlot S."/>
            <person name="Gamble J."/>
            <person name="Gupta D."/>
            <person name="Gupta Y."/>
            <person name="Jackson L."/>
            <person name="Malandrin L."/>
            <person name="Malas T.B."/>
            <person name="Moussa E."/>
            <person name="Nair M."/>
            <person name="Reid A.J."/>
            <person name="Sanders M."/>
            <person name="Sharma J."/>
            <person name="Tracey A."/>
            <person name="Quail M.A."/>
            <person name="Weir W."/>
            <person name="Wastling J.M."/>
            <person name="Hall N."/>
            <person name="Willadsen P."/>
            <person name="Lingelbach K."/>
            <person name="Shiels B."/>
            <person name="Tait A."/>
            <person name="Berriman M."/>
            <person name="Allred D.R."/>
            <person name="Pain A."/>
        </authorList>
    </citation>
    <scope>NUCLEOTIDE SEQUENCE</scope>
    <source>
        <strain evidence="2">1802A</strain>
    </source>
</reference>
<evidence type="ECO:0000313" key="3">
    <source>
        <dbReference type="Proteomes" id="UP001195914"/>
    </source>
</evidence>
<evidence type="ECO:0000313" key="2">
    <source>
        <dbReference type="EMBL" id="KAK1935295.1"/>
    </source>
</evidence>
<protein>
    <submittedName>
        <fullName evidence="2">Variant erythrocyte surface antigen-1 family protein</fullName>
    </submittedName>
</protein>
<evidence type="ECO:0000256" key="1">
    <source>
        <dbReference type="SAM" id="Phobius"/>
    </source>
</evidence>
<dbReference type="EMBL" id="JAHBMH010000055">
    <property type="protein sequence ID" value="KAK1935295.1"/>
    <property type="molecule type" value="Genomic_DNA"/>
</dbReference>
<organism evidence="2 3">
    <name type="scientific">Babesia divergens</name>
    <dbReference type="NCBI Taxonomy" id="32595"/>
    <lineage>
        <taxon>Eukaryota</taxon>
        <taxon>Sar</taxon>
        <taxon>Alveolata</taxon>
        <taxon>Apicomplexa</taxon>
        <taxon>Aconoidasida</taxon>
        <taxon>Piroplasmida</taxon>
        <taxon>Babesiidae</taxon>
        <taxon>Babesia</taxon>
    </lineage>
</organism>
<keyword evidence="1" id="KW-0472">Membrane</keyword>
<proteinExistence type="predicted"/>